<reference evidence="1 2" key="1">
    <citation type="journal article" date="2023" name="Hortic Res">
        <title>Pangenome of water caltrop reveals structural variations and asymmetric subgenome divergence after allopolyploidization.</title>
        <authorList>
            <person name="Zhang X."/>
            <person name="Chen Y."/>
            <person name="Wang L."/>
            <person name="Yuan Y."/>
            <person name="Fang M."/>
            <person name="Shi L."/>
            <person name="Lu R."/>
            <person name="Comes H.P."/>
            <person name="Ma Y."/>
            <person name="Chen Y."/>
            <person name="Huang G."/>
            <person name="Zhou Y."/>
            <person name="Zheng Z."/>
            <person name="Qiu Y."/>
        </authorList>
    </citation>
    <scope>NUCLEOTIDE SEQUENCE [LARGE SCALE GENOMIC DNA]</scope>
    <source>
        <strain evidence="1">F231</strain>
    </source>
</reference>
<dbReference type="PANTHER" id="PTHR47926:SF492">
    <property type="entry name" value="DYW DOMAIN-CONTAINING PROTEIN"/>
    <property type="match status" value="1"/>
</dbReference>
<comment type="caution">
    <text evidence="1">The sequence shown here is derived from an EMBL/GenBank/DDBJ whole genome shotgun (WGS) entry which is preliminary data.</text>
</comment>
<proteinExistence type="predicted"/>
<evidence type="ECO:0000313" key="1">
    <source>
        <dbReference type="EMBL" id="KAK4800052.1"/>
    </source>
</evidence>
<evidence type="ECO:0008006" key="3">
    <source>
        <dbReference type="Google" id="ProtNLM"/>
    </source>
</evidence>
<evidence type="ECO:0000313" key="2">
    <source>
        <dbReference type="Proteomes" id="UP001346149"/>
    </source>
</evidence>
<dbReference type="InterPro" id="IPR046960">
    <property type="entry name" value="PPR_At4g14850-like_plant"/>
</dbReference>
<keyword evidence="2" id="KW-1185">Reference proteome</keyword>
<gene>
    <name evidence="1" type="ORF">SAY86_025417</name>
</gene>
<protein>
    <recommendedName>
        <fullName evidence="3">Pentatricopeptide repeat-containing protein</fullName>
    </recommendedName>
</protein>
<dbReference type="PANTHER" id="PTHR47926">
    <property type="entry name" value="PENTATRICOPEPTIDE REPEAT-CONTAINING PROTEIN"/>
    <property type="match status" value="1"/>
</dbReference>
<accession>A0AAN7M883</accession>
<dbReference type="GO" id="GO:0003723">
    <property type="term" value="F:RNA binding"/>
    <property type="evidence" value="ECO:0007669"/>
    <property type="project" value="InterPro"/>
</dbReference>
<name>A0AAN7M883_TRANT</name>
<dbReference type="AlphaFoldDB" id="A0AAN7M883"/>
<organism evidence="1 2">
    <name type="scientific">Trapa natans</name>
    <name type="common">Water chestnut</name>
    <dbReference type="NCBI Taxonomy" id="22666"/>
    <lineage>
        <taxon>Eukaryota</taxon>
        <taxon>Viridiplantae</taxon>
        <taxon>Streptophyta</taxon>
        <taxon>Embryophyta</taxon>
        <taxon>Tracheophyta</taxon>
        <taxon>Spermatophyta</taxon>
        <taxon>Magnoliopsida</taxon>
        <taxon>eudicotyledons</taxon>
        <taxon>Gunneridae</taxon>
        <taxon>Pentapetalae</taxon>
        <taxon>rosids</taxon>
        <taxon>malvids</taxon>
        <taxon>Myrtales</taxon>
        <taxon>Lythraceae</taxon>
        <taxon>Trapa</taxon>
    </lineage>
</organism>
<dbReference type="InterPro" id="IPR011990">
    <property type="entry name" value="TPR-like_helical_dom_sf"/>
</dbReference>
<dbReference type="GO" id="GO:0009451">
    <property type="term" value="P:RNA modification"/>
    <property type="evidence" value="ECO:0007669"/>
    <property type="project" value="InterPro"/>
</dbReference>
<dbReference type="Proteomes" id="UP001346149">
    <property type="component" value="Unassembled WGS sequence"/>
</dbReference>
<dbReference type="Gene3D" id="1.25.40.10">
    <property type="entry name" value="Tetratricopeptide repeat domain"/>
    <property type="match status" value="1"/>
</dbReference>
<sequence>MLHRSRTGAADSLTLSQGFSGAGSHRVKLTVTFSAVVITKDNGAHEEALTLQSVMFKEDVEPNEITFVCALSSCEKIGALETGARVHQCLMKRGLCRNSRAVRNALLDMYAKCGDMACTSKLFAEGLKLFNSMQREYSVELTPKHCTTMVDLYGRADRLVSALRWQDVERVRSQMKGVKVQKHPGLSYTEVNGQIQSFAAGEKGHPNVEEIYTKLQEILTGGCITISRKRRKSILGVTAKNWPLPSFL</sequence>
<dbReference type="EMBL" id="JAXQNO010000004">
    <property type="protein sequence ID" value="KAK4800052.1"/>
    <property type="molecule type" value="Genomic_DNA"/>
</dbReference>